<dbReference type="EMBL" id="CP029189">
    <property type="protein sequence ID" value="QES54581.1"/>
    <property type="molecule type" value="Genomic_DNA"/>
</dbReference>
<dbReference type="Proteomes" id="UP000324101">
    <property type="component" value="Chromosome"/>
</dbReference>
<gene>
    <name evidence="1" type="ORF">DEJ51_10345</name>
</gene>
<reference evidence="1 2" key="1">
    <citation type="submission" date="2018-05" db="EMBL/GenBank/DDBJ databases">
        <title>Streptomyces venezuelae.</title>
        <authorList>
            <person name="Kim W."/>
            <person name="Lee N."/>
            <person name="Cho B.-K."/>
        </authorList>
    </citation>
    <scope>NUCLEOTIDE SEQUENCE [LARGE SCALE GENOMIC DNA]</scope>
    <source>
        <strain evidence="1 2">ATCC 21018</strain>
    </source>
</reference>
<accession>A0A5P2DN11</accession>
<evidence type="ECO:0000313" key="2">
    <source>
        <dbReference type="Proteomes" id="UP000324101"/>
    </source>
</evidence>
<name>A0A5P2DN11_STRVZ</name>
<protein>
    <submittedName>
        <fullName evidence="1">Uncharacterized protein</fullName>
    </submittedName>
</protein>
<sequence>MENDPVSFDLAVLAMEESADPATARAMFERCAFGRHDEGELDERVAGFYERLRSRFPDRPPHAVDLPWMSTPLAVGIDHVIMNLSFSSRSDAALRAIEELAGEFRLVIWDPQSQEAFLPAV</sequence>
<proteinExistence type="predicted"/>
<evidence type="ECO:0000313" key="1">
    <source>
        <dbReference type="EMBL" id="QES54581.1"/>
    </source>
</evidence>
<organism evidence="1 2">
    <name type="scientific">Streptomyces venezuelae</name>
    <dbReference type="NCBI Taxonomy" id="54571"/>
    <lineage>
        <taxon>Bacteria</taxon>
        <taxon>Bacillati</taxon>
        <taxon>Actinomycetota</taxon>
        <taxon>Actinomycetes</taxon>
        <taxon>Kitasatosporales</taxon>
        <taxon>Streptomycetaceae</taxon>
        <taxon>Streptomyces</taxon>
    </lineage>
</organism>
<dbReference type="AlphaFoldDB" id="A0A5P2DN11"/>
<dbReference type="OrthoDB" id="3387071at2"/>